<dbReference type="PIRSF" id="PIRSF017190">
    <property type="entry name" value="Rbsml_synth_fac_NIP7"/>
    <property type="match status" value="1"/>
</dbReference>
<sequence>MTLRDYRLAYEALNQRRELSSEDVSARAVRPLTESETKTLFAKLANYLGPNLVHLVDTQEDPHVFRLHRSRVYYIRESLLRQAVSVPRANLISLGVCLGKFSKTEKFRLHVTALDLMGKYAKNKVWIKSNGEMPFLYGNHVVKAHLGKTTEDIVEHQGVVIYSMSDVPLGFGVTARSTIDTRKLDPTAIVVFNQADVGEYLRDEDTLF</sequence>
<evidence type="ECO:0000256" key="3">
    <source>
        <dbReference type="ARBA" id="ARBA00022517"/>
    </source>
</evidence>
<dbReference type="Pfam" id="PF17833">
    <property type="entry name" value="pre-PUA_NIP7"/>
    <property type="match status" value="1"/>
</dbReference>
<gene>
    <name evidence="9" type="ORF">BMF94_5035</name>
</gene>
<name>A0A2S5B578_9BASI</name>
<protein>
    <recommendedName>
        <fullName evidence="7">60S ribosome subunit biogenesis protein NIP7</fullName>
    </recommendedName>
</protein>
<dbReference type="CDD" id="cd21146">
    <property type="entry name" value="Nip7_N_euk"/>
    <property type="match status" value="1"/>
</dbReference>
<comment type="subunit">
    <text evidence="7">Interacts with pre-ribosome complex.</text>
</comment>
<evidence type="ECO:0000256" key="4">
    <source>
        <dbReference type="ARBA" id="ARBA00022884"/>
    </source>
</evidence>
<evidence type="ECO:0000256" key="7">
    <source>
        <dbReference type="PIRNR" id="PIRNR017190"/>
    </source>
</evidence>
<dbReference type="FunFam" id="3.10.450.220:FF:000001">
    <property type="entry name" value="60S ribosome subunit biogenesis protein NIP7 homolog"/>
    <property type="match status" value="1"/>
</dbReference>
<evidence type="ECO:0000256" key="5">
    <source>
        <dbReference type="ARBA" id="ARBA00023242"/>
    </source>
</evidence>
<dbReference type="SUPFAM" id="SSF88802">
    <property type="entry name" value="Pre-PUA domain"/>
    <property type="match status" value="1"/>
</dbReference>
<dbReference type="GO" id="GO:0003723">
    <property type="term" value="F:RNA binding"/>
    <property type="evidence" value="ECO:0007669"/>
    <property type="project" value="UniProtKB-KW"/>
</dbReference>
<evidence type="ECO:0000313" key="10">
    <source>
        <dbReference type="Proteomes" id="UP000237144"/>
    </source>
</evidence>
<dbReference type="Gene3D" id="3.10.450.220">
    <property type="match status" value="1"/>
</dbReference>
<comment type="subcellular location">
    <subcellularLocation>
        <location evidence="1">Nucleus</location>
        <location evidence="1">Nucleolus</location>
    </subcellularLocation>
</comment>
<evidence type="ECO:0000256" key="6">
    <source>
        <dbReference type="ARBA" id="ARBA00054591"/>
    </source>
</evidence>
<accession>A0A2S5B578</accession>
<dbReference type="InterPro" id="IPR015947">
    <property type="entry name" value="PUA-like_sf"/>
</dbReference>
<comment type="function">
    <text evidence="6 7">Required for proper 27S pre-rRNA processing and 60S ribosome subunit assembly.</text>
</comment>
<evidence type="ECO:0000256" key="2">
    <source>
        <dbReference type="ARBA" id="ARBA00009895"/>
    </source>
</evidence>
<comment type="caution">
    <text evidence="9">The sequence shown here is derived from an EMBL/GenBank/DDBJ whole genome shotgun (WGS) entry which is preliminary data.</text>
</comment>
<dbReference type="AlphaFoldDB" id="A0A2S5B578"/>
<dbReference type="InterPro" id="IPR055359">
    <property type="entry name" value="Nip7_N_euk"/>
</dbReference>
<dbReference type="InterPro" id="IPR036974">
    <property type="entry name" value="PUA_sf"/>
</dbReference>
<dbReference type="InterPro" id="IPR040598">
    <property type="entry name" value="NIP7_N"/>
</dbReference>
<evidence type="ECO:0000256" key="1">
    <source>
        <dbReference type="ARBA" id="ARBA00004604"/>
    </source>
</evidence>
<dbReference type="GO" id="GO:0005730">
    <property type="term" value="C:nucleolus"/>
    <property type="evidence" value="ECO:0007669"/>
    <property type="project" value="UniProtKB-SubCell"/>
</dbReference>
<keyword evidence="3 7" id="KW-0690">Ribosome biogenesis</keyword>
<organism evidence="9 10">
    <name type="scientific">Rhodotorula taiwanensis</name>
    <dbReference type="NCBI Taxonomy" id="741276"/>
    <lineage>
        <taxon>Eukaryota</taxon>
        <taxon>Fungi</taxon>
        <taxon>Dikarya</taxon>
        <taxon>Basidiomycota</taxon>
        <taxon>Pucciniomycotina</taxon>
        <taxon>Microbotryomycetes</taxon>
        <taxon>Sporidiobolales</taxon>
        <taxon>Sporidiobolaceae</taxon>
        <taxon>Rhodotorula</taxon>
    </lineage>
</organism>
<proteinExistence type="inferred from homology"/>
<dbReference type="Gene3D" id="2.30.130.10">
    <property type="entry name" value="PUA domain"/>
    <property type="match status" value="1"/>
</dbReference>
<reference evidence="9 10" key="1">
    <citation type="journal article" date="2018" name="Front. Microbiol.">
        <title>Prospects for Fungal Bioremediation of Acidic Radioactive Waste Sites: Characterization and Genome Sequence of Rhodotorula taiwanensis MD1149.</title>
        <authorList>
            <person name="Tkavc R."/>
            <person name="Matrosova V.Y."/>
            <person name="Grichenko O.E."/>
            <person name="Gostincar C."/>
            <person name="Volpe R.P."/>
            <person name="Klimenkova P."/>
            <person name="Gaidamakova E.K."/>
            <person name="Zhou C.E."/>
            <person name="Stewart B.J."/>
            <person name="Lyman M.G."/>
            <person name="Malfatti S.A."/>
            <person name="Rubinfeld B."/>
            <person name="Courtot M."/>
            <person name="Singh J."/>
            <person name="Dalgard C.L."/>
            <person name="Hamilton T."/>
            <person name="Frey K.G."/>
            <person name="Gunde-Cimerman N."/>
            <person name="Dugan L."/>
            <person name="Daly M.J."/>
        </authorList>
    </citation>
    <scope>NUCLEOTIDE SEQUENCE [LARGE SCALE GENOMIC DNA]</scope>
    <source>
        <strain evidence="9 10">MD1149</strain>
    </source>
</reference>
<dbReference type="SUPFAM" id="SSF88697">
    <property type="entry name" value="PUA domain-like"/>
    <property type="match status" value="1"/>
</dbReference>
<dbReference type="OrthoDB" id="27490at2759"/>
<dbReference type="InterPro" id="IPR005155">
    <property type="entry name" value="UPF0113_PUA"/>
</dbReference>
<dbReference type="InterPro" id="IPR016686">
    <property type="entry name" value="Ribosomal_synth_fac_NIP7"/>
</dbReference>
<comment type="similarity">
    <text evidence="2 7">Belongs to the NIP7 family.</text>
</comment>
<evidence type="ECO:0000313" key="9">
    <source>
        <dbReference type="EMBL" id="POY71927.1"/>
    </source>
</evidence>
<dbReference type="GO" id="GO:1902626">
    <property type="term" value="P:assembly of large subunit precursor of preribosome"/>
    <property type="evidence" value="ECO:0007669"/>
    <property type="project" value="UniProtKB-ARBA"/>
</dbReference>
<keyword evidence="10" id="KW-1185">Reference proteome</keyword>
<dbReference type="CDD" id="cd21151">
    <property type="entry name" value="PUA_Nip7-like"/>
    <property type="match status" value="1"/>
</dbReference>
<dbReference type="STRING" id="741276.A0A2S5B578"/>
<feature type="domain" description="PUA" evidence="8">
    <location>
        <begin position="123"/>
        <end position="198"/>
    </location>
</feature>
<dbReference type="FunFam" id="2.30.130.10:FF:000002">
    <property type="entry name" value="60S ribosome subunit biogenesis protein NIP7 homolog"/>
    <property type="match status" value="1"/>
</dbReference>
<dbReference type="Pfam" id="PF03657">
    <property type="entry name" value="UPF0113"/>
    <property type="match status" value="1"/>
</dbReference>
<dbReference type="InterPro" id="IPR002478">
    <property type="entry name" value="PUA"/>
</dbReference>
<dbReference type="PROSITE" id="PS50890">
    <property type="entry name" value="PUA"/>
    <property type="match status" value="1"/>
</dbReference>
<dbReference type="EMBL" id="PJQD01000065">
    <property type="protein sequence ID" value="POY71927.1"/>
    <property type="molecule type" value="Genomic_DNA"/>
</dbReference>
<keyword evidence="5 7" id="KW-0539">Nucleus</keyword>
<dbReference type="Proteomes" id="UP000237144">
    <property type="component" value="Unassembled WGS sequence"/>
</dbReference>
<evidence type="ECO:0000259" key="8">
    <source>
        <dbReference type="SMART" id="SM00359"/>
    </source>
</evidence>
<dbReference type="SMART" id="SM00359">
    <property type="entry name" value="PUA"/>
    <property type="match status" value="1"/>
</dbReference>
<keyword evidence="4 7" id="KW-0694">RNA-binding</keyword>